<evidence type="ECO:0000313" key="7">
    <source>
        <dbReference type="Proteomes" id="UP000229730"/>
    </source>
</evidence>
<keyword evidence="4" id="KW-0067">ATP-binding</keyword>
<dbReference type="Pfam" id="PF19279">
    <property type="entry name" value="YegS_C"/>
    <property type="match status" value="1"/>
</dbReference>
<dbReference type="SUPFAM" id="SSF111331">
    <property type="entry name" value="NAD kinase/diacylglycerol kinase-like"/>
    <property type="match status" value="1"/>
</dbReference>
<dbReference type="InterPro" id="IPR045540">
    <property type="entry name" value="YegS/DAGK_C"/>
</dbReference>
<dbReference type="Proteomes" id="UP000229730">
    <property type="component" value="Unassembled WGS sequence"/>
</dbReference>
<feature type="domain" description="DAGKc" evidence="5">
    <location>
        <begin position="1"/>
        <end position="129"/>
    </location>
</feature>
<dbReference type="PROSITE" id="PS50146">
    <property type="entry name" value="DAGK"/>
    <property type="match status" value="1"/>
</dbReference>
<dbReference type="AlphaFoldDB" id="A0A2G4YQN8"/>
<gene>
    <name evidence="6" type="ORF">CRD36_15490</name>
</gene>
<dbReference type="Gene3D" id="2.60.200.40">
    <property type="match status" value="1"/>
</dbReference>
<dbReference type="PANTHER" id="PTHR12358:SF106">
    <property type="entry name" value="LIPID KINASE YEGS"/>
    <property type="match status" value="1"/>
</dbReference>
<dbReference type="InterPro" id="IPR017438">
    <property type="entry name" value="ATP-NAD_kinase_N"/>
</dbReference>
<dbReference type="GO" id="GO:0005886">
    <property type="term" value="C:plasma membrane"/>
    <property type="evidence" value="ECO:0007669"/>
    <property type="project" value="TreeGrafter"/>
</dbReference>
<dbReference type="Gene3D" id="3.40.50.10330">
    <property type="entry name" value="Probable inorganic polyphosphate/atp-NAD kinase, domain 1"/>
    <property type="match status" value="1"/>
</dbReference>
<evidence type="ECO:0000256" key="1">
    <source>
        <dbReference type="ARBA" id="ARBA00022679"/>
    </source>
</evidence>
<sequence>MRIVIIYNPQAGQKKTRLLDQVKNALETAGHVIDIITTTAPGHATALARHYKEGAYDVICAAGGDGTIREVLAGLYPSPIPFGIIPLGTANVLAKEILPNEKPATIARPILQNHYKRSHLGIVQRKDGADDAYFGLMASVGPDAESVHNVNLRLKNHLGKAAYAVSFLKQVLCRSPVTYRLTIEGVTYKVGAAILSKGKYYGGRFLCAPQADLSHPEFQVVMMPEIGRRAALVYAWKMLRNQIPSTPSVTTVTATAVYIESDRPACLQIDGDPGGPLPASFCLSEDSLTLLHGMS</sequence>
<dbReference type="InParanoid" id="A0A2G4YQN8"/>
<keyword evidence="2" id="KW-0547">Nucleotide-binding</keyword>
<name>A0A2G4YQN8_9PROT</name>
<reference evidence="6 7" key="1">
    <citation type="submission" date="2017-10" db="EMBL/GenBank/DDBJ databases">
        <title>Frigbacter circumglobatus gen. nov. sp. nov., isolated from sediment cultured in situ.</title>
        <authorList>
            <person name="Zhao Z."/>
        </authorList>
    </citation>
    <scope>NUCLEOTIDE SEQUENCE [LARGE SCALE GENOMIC DNA]</scope>
    <source>
        <strain evidence="6 7">ZYL</strain>
    </source>
</reference>
<evidence type="ECO:0000256" key="4">
    <source>
        <dbReference type="ARBA" id="ARBA00022840"/>
    </source>
</evidence>
<proteinExistence type="predicted"/>
<dbReference type="InterPro" id="IPR001206">
    <property type="entry name" value="Diacylglycerol_kinase_cat_dom"/>
</dbReference>
<dbReference type="InterPro" id="IPR050187">
    <property type="entry name" value="Lipid_Phosphate_FormReg"/>
</dbReference>
<evidence type="ECO:0000256" key="2">
    <source>
        <dbReference type="ARBA" id="ARBA00022741"/>
    </source>
</evidence>
<dbReference type="GO" id="GO:0005524">
    <property type="term" value="F:ATP binding"/>
    <property type="evidence" value="ECO:0007669"/>
    <property type="project" value="UniProtKB-KW"/>
</dbReference>
<keyword evidence="1" id="KW-0808">Transferase</keyword>
<dbReference type="GO" id="GO:0016301">
    <property type="term" value="F:kinase activity"/>
    <property type="evidence" value="ECO:0007669"/>
    <property type="project" value="UniProtKB-KW"/>
</dbReference>
<dbReference type="EMBL" id="PDEM01000031">
    <property type="protein sequence ID" value="PHZ83766.1"/>
    <property type="molecule type" value="Genomic_DNA"/>
</dbReference>
<evidence type="ECO:0000256" key="3">
    <source>
        <dbReference type="ARBA" id="ARBA00022777"/>
    </source>
</evidence>
<keyword evidence="3" id="KW-0418">Kinase</keyword>
<dbReference type="FunCoup" id="A0A2G4YQN8">
    <property type="interactions" value="389"/>
</dbReference>
<dbReference type="Pfam" id="PF00781">
    <property type="entry name" value="DAGK_cat"/>
    <property type="match status" value="1"/>
</dbReference>
<dbReference type="PANTHER" id="PTHR12358">
    <property type="entry name" value="SPHINGOSINE KINASE"/>
    <property type="match status" value="1"/>
</dbReference>
<organism evidence="6 7">
    <name type="scientific">Paremcibacter congregatus</name>
    <dbReference type="NCBI Taxonomy" id="2043170"/>
    <lineage>
        <taxon>Bacteria</taxon>
        <taxon>Pseudomonadati</taxon>
        <taxon>Pseudomonadota</taxon>
        <taxon>Alphaproteobacteria</taxon>
        <taxon>Emcibacterales</taxon>
        <taxon>Emcibacteraceae</taxon>
        <taxon>Paremcibacter</taxon>
    </lineage>
</organism>
<accession>A0A2G4YQN8</accession>
<evidence type="ECO:0000259" key="5">
    <source>
        <dbReference type="PROSITE" id="PS50146"/>
    </source>
</evidence>
<protein>
    <recommendedName>
        <fullName evidence="5">DAGKc domain-containing protein</fullName>
    </recommendedName>
</protein>
<dbReference type="SMART" id="SM00046">
    <property type="entry name" value="DAGKc"/>
    <property type="match status" value="1"/>
</dbReference>
<dbReference type="InterPro" id="IPR016064">
    <property type="entry name" value="NAD/diacylglycerol_kinase_sf"/>
</dbReference>
<evidence type="ECO:0000313" key="6">
    <source>
        <dbReference type="EMBL" id="PHZ83766.1"/>
    </source>
</evidence>
<comment type="caution">
    <text evidence="6">The sequence shown here is derived from an EMBL/GenBank/DDBJ whole genome shotgun (WGS) entry which is preliminary data.</text>
</comment>
<keyword evidence="7" id="KW-1185">Reference proteome</keyword>